<feature type="domain" description="FAD/NAD(P)-binding" evidence="25">
    <location>
        <begin position="7"/>
        <end position="321"/>
    </location>
</feature>
<dbReference type="Pfam" id="PF07992">
    <property type="entry name" value="Pyr_redox_2"/>
    <property type="match status" value="1"/>
</dbReference>
<dbReference type="RefSeq" id="WP_237817594.1">
    <property type="nucleotide sequence ID" value="NZ_JAKLTQ010000001.1"/>
</dbReference>
<dbReference type="SUPFAM" id="SSF56014">
    <property type="entry name" value="Nitrite and sulphite reductase 4Fe-4S domain-like"/>
    <property type="match status" value="1"/>
</dbReference>
<dbReference type="SUPFAM" id="SSF51905">
    <property type="entry name" value="FAD/NAD(P)-binding domain"/>
    <property type="match status" value="2"/>
</dbReference>
<evidence type="ECO:0000259" key="22">
    <source>
        <dbReference type="Pfam" id="PF01077"/>
    </source>
</evidence>
<evidence type="ECO:0000256" key="19">
    <source>
        <dbReference type="ARBA" id="ARBA00034078"/>
    </source>
</evidence>
<evidence type="ECO:0000256" key="1">
    <source>
        <dbReference type="ARBA" id="ARBA00001929"/>
    </source>
</evidence>
<dbReference type="PIRSF" id="PIRSF037149">
    <property type="entry name" value="NirB"/>
    <property type="match status" value="1"/>
</dbReference>
<feature type="domain" description="Nitrite/sulphite reductase 4Fe-4S" evidence="22">
    <location>
        <begin position="687"/>
        <end position="820"/>
    </location>
</feature>
<dbReference type="Pfam" id="PF03460">
    <property type="entry name" value="NIR_SIR_ferr"/>
    <property type="match status" value="1"/>
</dbReference>
<dbReference type="EMBL" id="JAKLTQ010000001">
    <property type="protein sequence ID" value="MCG2620493.1"/>
    <property type="molecule type" value="Genomic_DNA"/>
</dbReference>
<evidence type="ECO:0000256" key="15">
    <source>
        <dbReference type="ARBA" id="ARBA00023002"/>
    </source>
</evidence>
<evidence type="ECO:0000256" key="16">
    <source>
        <dbReference type="ARBA" id="ARBA00023004"/>
    </source>
</evidence>
<name>A0ABS9L1P7_9MICC</name>
<dbReference type="PROSITE" id="PS00365">
    <property type="entry name" value="NIR_SIR"/>
    <property type="match status" value="1"/>
</dbReference>
<keyword evidence="14 21" id="KW-0274">FAD</keyword>
<dbReference type="InterPro" id="IPR036136">
    <property type="entry name" value="Nit/Sulf_reduc_fer-like_dom_sf"/>
</dbReference>
<comment type="catalytic activity">
    <reaction evidence="20">
        <text>hydrogen sulfide + 6 oxidized [2Fe-2S]-[ferredoxin] + 3 H2O = sulfite + 6 reduced [2Fe-2S]-[ferredoxin] + 7 H(+)</text>
        <dbReference type="Rhea" id="RHEA:23132"/>
        <dbReference type="Rhea" id="RHEA-COMP:10000"/>
        <dbReference type="Rhea" id="RHEA-COMP:10001"/>
        <dbReference type="ChEBI" id="CHEBI:15377"/>
        <dbReference type="ChEBI" id="CHEBI:15378"/>
        <dbReference type="ChEBI" id="CHEBI:17359"/>
        <dbReference type="ChEBI" id="CHEBI:29919"/>
        <dbReference type="ChEBI" id="CHEBI:33737"/>
        <dbReference type="ChEBI" id="CHEBI:33738"/>
        <dbReference type="EC" id="1.8.7.1"/>
    </reaction>
</comment>
<dbReference type="InterPro" id="IPR041575">
    <property type="entry name" value="Rubredoxin_C"/>
</dbReference>
<dbReference type="Gene3D" id="3.30.390.30">
    <property type="match status" value="1"/>
</dbReference>
<comment type="cofactor">
    <cofactor evidence="2">
        <name>[4Fe-4S] cluster</name>
        <dbReference type="ChEBI" id="CHEBI:49883"/>
    </cofactor>
</comment>
<comment type="caution">
    <text evidence="27">The sequence shown here is derived from an EMBL/GenBank/DDBJ whole genome shotgun (WGS) entry which is preliminary data.</text>
</comment>
<evidence type="ECO:0000256" key="12">
    <source>
        <dbReference type="ARBA" id="ARBA00022723"/>
    </source>
</evidence>
<proteinExistence type="inferred from homology"/>
<dbReference type="PRINTS" id="PR00411">
    <property type="entry name" value="PNDRDTASEI"/>
</dbReference>
<dbReference type="EC" id="1.8.7.1" evidence="7"/>
<dbReference type="InterPro" id="IPR052034">
    <property type="entry name" value="NasD-like"/>
</dbReference>
<comment type="cofactor">
    <cofactor evidence="3 21">
        <name>FAD</name>
        <dbReference type="ChEBI" id="CHEBI:57692"/>
    </cofactor>
</comment>
<dbReference type="CDD" id="cd19944">
    <property type="entry name" value="NirB_Fer2_BFD-like_2"/>
    <property type="match status" value="1"/>
</dbReference>
<dbReference type="NCBIfam" id="TIGR02374">
    <property type="entry name" value="nitri_red_nirB"/>
    <property type="match status" value="1"/>
</dbReference>
<evidence type="ECO:0000256" key="5">
    <source>
        <dbReference type="ARBA" id="ARBA00005096"/>
    </source>
</evidence>
<dbReference type="Pfam" id="PF01077">
    <property type="entry name" value="NIR_SIR"/>
    <property type="match status" value="1"/>
</dbReference>
<dbReference type="Gene3D" id="3.50.50.60">
    <property type="entry name" value="FAD/NAD(P)-binding domain"/>
    <property type="match status" value="2"/>
</dbReference>
<evidence type="ECO:0000259" key="23">
    <source>
        <dbReference type="Pfam" id="PF03460"/>
    </source>
</evidence>
<dbReference type="PANTHER" id="PTHR43809:SF1">
    <property type="entry name" value="NITRITE REDUCTASE (NADH) LARGE SUBUNIT"/>
    <property type="match status" value="1"/>
</dbReference>
<comment type="similarity">
    <text evidence="6">Belongs to the nitrite and sulfite reductase 4Fe-4S domain family.</text>
</comment>
<organism evidence="27 28">
    <name type="scientific">Arthrobacter hankyongi</name>
    <dbReference type="NCBI Taxonomy" id="2904801"/>
    <lineage>
        <taxon>Bacteria</taxon>
        <taxon>Bacillati</taxon>
        <taxon>Actinomycetota</taxon>
        <taxon>Actinomycetes</taxon>
        <taxon>Micrococcales</taxon>
        <taxon>Micrococcaceae</taxon>
        <taxon>Arthrobacter</taxon>
    </lineage>
</organism>
<evidence type="ECO:0000313" key="28">
    <source>
        <dbReference type="Proteomes" id="UP001165368"/>
    </source>
</evidence>
<dbReference type="Proteomes" id="UP001165368">
    <property type="component" value="Unassembled WGS sequence"/>
</dbReference>
<keyword evidence="28" id="KW-1185">Reference proteome</keyword>
<keyword evidence="10 21" id="KW-0285">Flavoprotein</keyword>
<comment type="cofactor">
    <cofactor evidence="19">
        <name>[2Fe-2S] cluster</name>
        <dbReference type="ChEBI" id="CHEBI:190135"/>
    </cofactor>
</comment>
<keyword evidence="9" id="KW-0349">Heme</keyword>
<keyword evidence="11" id="KW-0001">2Fe-2S</keyword>
<accession>A0ABS9L1P7</accession>
<evidence type="ECO:0000259" key="26">
    <source>
        <dbReference type="Pfam" id="PF18267"/>
    </source>
</evidence>
<dbReference type="InterPro" id="IPR007419">
    <property type="entry name" value="BFD-like_2Fe2S-bd_dom"/>
</dbReference>
<keyword evidence="18 21" id="KW-0534">Nitrate assimilation</keyword>
<dbReference type="Gene3D" id="1.10.10.1100">
    <property type="entry name" value="BFD-like [2Fe-2S]-binding domain"/>
    <property type="match status" value="1"/>
</dbReference>
<dbReference type="Pfam" id="PF04324">
    <property type="entry name" value="Fer2_BFD"/>
    <property type="match status" value="1"/>
</dbReference>
<evidence type="ECO:0000256" key="6">
    <source>
        <dbReference type="ARBA" id="ARBA00010429"/>
    </source>
</evidence>
<evidence type="ECO:0000256" key="14">
    <source>
        <dbReference type="ARBA" id="ARBA00022827"/>
    </source>
</evidence>
<dbReference type="SUPFAM" id="SSF55124">
    <property type="entry name" value="Nitrite/Sulfite reductase N-terminal domain-like"/>
    <property type="match status" value="1"/>
</dbReference>
<dbReference type="InterPro" id="IPR012744">
    <property type="entry name" value="Nitri_red_NirB"/>
</dbReference>
<protein>
    <recommendedName>
        <fullName evidence="7">assimilatory sulfite reductase (ferredoxin)</fullName>
        <ecNumber evidence="7">1.8.7.1</ecNumber>
    </recommendedName>
</protein>
<comment type="pathway">
    <text evidence="5">Nitrogen metabolism; nitrate reduction (assimilation).</text>
</comment>
<keyword evidence="16" id="KW-0408">Iron</keyword>
<evidence type="ECO:0000256" key="7">
    <source>
        <dbReference type="ARBA" id="ARBA00012353"/>
    </source>
</evidence>
<feature type="domain" description="NADH-rubredoxin oxidoreductase C-terminal" evidence="26">
    <location>
        <begin position="358"/>
        <end position="423"/>
    </location>
</feature>
<dbReference type="Pfam" id="PF18267">
    <property type="entry name" value="Rubredoxin_C"/>
    <property type="match status" value="1"/>
</dbReference>
<evidence type="ECO:0000256" key="2">
    <source>
        <dbReference type="ARBA" id="ARBA00001966"/>
    </source>
</evidence>
<dbReference type="InterPro" id="IPR016156">
    <property type="entry name" value="FAD/NAD-linked_Rdtase_dimer_sf"/>
</dbReference>
<dbReference type="InterPro" id="IPR045854">
    <property type="entry name" value="NO2/SO3_Rdtase_4Fe4S_sf"/>
</dbReference>
<evidence type="ECO:0000256" key="17">
    <source>
        <dbReference type="ARBA" id="ARBA00023014"/>
    </source>
</evidence>
<evidence type="ECO:0000256" key="21">
    <source>
        <dbReference type="PIRNR" id="PIRNR037149"/>
    </source>
</evidence>
<evidence type="ECO:0000259" key="24">
    <source>
        <dbReference type="Pfam" id="PF04324"/>
    </source>
</evidence>
<dbReference type="InterPro" id="IPR006067">
    <property type="entry name" value="NO2/SO3_Rdtase_4Fe4S_dom"/>
</dbReference>
<evidence type="ECO:0000313" key="27">
    <source>
        <dbReference type="EMBL" id="MCG2620493.1"/>
    </source>
</evidence>
<evidence type="ECO:0000259" key="25">
    <source>
        <dbReference type="Pfam" id="PF07992"/>
    </source>
</evidence>
<dbReference type="InterPro" id="IPR006066">
    <property type="entry name" value="NO2/SO3_Rdtase_FeS/sirohaem_BS"/>
</dbReference>
<comment type="function">
    <text evidence="4">Catalyzes the reduction of sulfite to sulfide, a step in the biosynthesis of sulfur-containing amino acids and cofactors.</text>
</comment>
<keyword evidence="12" id="KW-0479">Metal-binding</keyword>
<gene>
    <name evidence="27" type="primary">nirB</name>
    <name evidence="27" type="ORF">LVY72_01045</name>
</gene>
<reference evidence="27" key="1">
    <citation type="submission" date="2022-01" db="EMBL/GenBank/DDBJ databases">
        <authorList>
            <person name="Jo J.-H."/>
            <person name="Im W.-T."/>
        </authorList>
    </citation>
    <scope>NUCLEOTIDE SEQUENCE</scope>
    <source>
        <strain evidence="27">I2-34</strain>
    </source>
</reference>
<dbReference type="InterPro" id="IPR005117">
    <property type="entry name" value="NiRdtase/SiRdtase_haem-b_fer"/>
</dbReference>
<dbReference type="InterPro" id="IPR023753">
    <property type="entry name" value="FAD/NAD-binding_dom"/>
</dbReference>
<dbReference type="PANTHER" id="PTHR43809">
    <property type="entry name" value="NITRITE REDUCTASE (NADH) LARGE SUBUNIT"/>
    <property type="match status" value="1"/>
</dbReference>
<feature type="domain" description="Nitrite/Sulfite reductase ferredoxin-like" evidence="23">
    <location>
        <begin position="615"/>
        <end position="677"/>
    </location>
</feature>
<feature type="domain" description="BFD-like [2Fe-2S]-binding" evidence="24">
    <location>
        <begin position="456"/>
        <end position="511"/>
    </location>
</feature>
<dbReference type="InterPro" id="IPR036188">
    <property type="entry name" value="FAD/NAD-bd_sf"/>
</dbReference>
<evidence type="ECO:0000256" key="13">
    <source>
        <dbReference type="ARBA" id="ARBA00022784"/>
    </source>
</evidence>
<dbReference type="PRINTS" id="PR00397">
    <property type="entry name" value="SIROHAEM"/>
</dbReference>
<sequence length="915" mass="96122">MTQNTRRIVVVGGGPAAHRFVEAMSSRGAVANGTFAITVLTEEIHLPYDRVSLSKALTDTEVDLTLGGKSLWDQDGITLVTGARAVDIDLEAQAVITANGARFGYDELVLATGSNAATLPIPGHEHTSVYRTLEDVWSINRKVSELTARLGRTINAVTVGGGLLGLEAAAGLQGLGANPVVIDGGKWLMGTQLDEGAGQAMGRLIAAKGLEVHGGVYPAAVLAETGADGGTQVTGVEMADGRVIDADLVVVSIGVRPRDEIARTVNHRAKAEAAAAAGIKTEDLGDEDFVPVFRMGTRGGIVIDASCATDVEHIWAIGEVANFGGMCVGLVAPANTMAEIVADRLHGGDAAFTGFDTATKLKLSGVDVASFGDAFARTPGALEIVYADPARGVYQKLVVTDDARTLLGGIFVGDAAPYTSLRPLLGRELPAEPGAYLSAAGGGDAPDTELPDDAVLCSCNNVAAGSIREAVNGCGSCEGQDPVQDLGGLKACTRAGTQCGSCVPMLKKLLETELAKSGIAVSKALCEHFTMSRAELFEAVRALELTSAEEILARFGTPVQTVTDAGTPAAAAPLGCDICKPVLGSILASQHGSYLLDGGRGILQDTNDRALANMQKNGTYSVVPRIPGGEITPEKLGVIARVAEKYGLYTKITGALRIDMFGARLEQLPEIWRELVEAGFESGHAYGKALRNVKSCVGSTWCRYGVQDSVSMAINLELRYRGLRSPHKLKIGVSGCARECAEARGKDVGVIATADGWNLYVGGNGGATPAHAQLLAKDLDDETLVKYIDRYLMYYIRTADRLQRTARWVEELDGGIGHVRDVVVDDNLGIAGDLEAAMSRHVENYEDEWAATLKDPERLRRFRSFVNAPQEADGSILNIRERGMIRPATEDEVAAAAAGSGPVLLGASIPLRPAD</sequence>
<evidence type="ECO:0000256" key="4">
    <source>
        <dbReference type="ARBA" id="ARBA00003247"/>
    </source>
</evidence>
<keyword evidence="8" id="KW-0004">4Fe-4S</keyword>
<dbReference type="InterPro" id="IPR017121">
    <property type="entry name" value="Nitrite_Rdtase_lsu"/>
</dbReference>
<evidence type="ECO:0000256" key="11">
    <source>
        <dbReference type="ARBA" id="ARBA00022714"/>
    </source>
</evidence>
<evidence type="ECO:0000256" key="18">
    <source>
        <dbReference type="ARBA" id="ARBA00023063"/>
    </source>
</evidence>
<evidence type="ECO:0000256" key="8">
    <source>
        <dbReference type="ARBA" id="ARBA00022485"/>
    </source>
</evidence>
<evidence type="ECO:0000256" key="10">
    <source>
        <dbReference type="ARBA" id="ARBA00022630"/>
    </source>
</evidence>
<dbReference type="Gene3D" id="3.30.413.10">
    <property type="entry name" value="Sulfite Reductase Hemoprotein, domain 1"/>
    <property type="match status" value="1"/>
</dbReference>
<evidence type="ECO:0000256" key="20">
    <source>
        <dbReference type="ARBA" id="ARBA00049518"/>
    </source>
</evidence>
<evidence type="ECO:0000256" key="9">
    <source>
        <dbReference type="ARBA" id="ARBA00022617"/>
    </source>
</evidence>
<dbReference type="InterPro" id="IPR041854">
    <property type="entry name" value="BFD-like_2Fe2S-bd_dom_sf"/>
</dbReference>
<evidence type="ECO:0000256" key="3">
    <source>
        <dbReference type="ARBA" id="ARBA00001974"/>
    </source>
</evidence>
<keyword evidence="15" id="KW-0560">Oxidoreductase</keyword>
<comment type="cofactor">
    <cofactor evidence="1">
        <name>siroheme</name>
        <dbReference type="ChEBI" id="CHEBI:60052"/>
    </cofactor>
</comment>
<keyword evidence="13" id="KW-0883">Thioether bond</keyword>
<dbReference type="PRINTS" id="PR00368">
    <property type="entry name" value="FADPNR"/>
</dbReference>
<keyword evidence="17" id="KW-0411">Iron-sulfur</keyword>